<evidence type="ECO:0000256" key="12">
    <source>
        <dbReference type="ARBA" id="ARBA00023136"/>
    </source>
</evidence>
<dbReference type="InterPro" id="IPR000014">
    <property type="entry name" value="PAS"/>
</dbReference>
<dbReference type="OrthoDB" id="9792854at2"/>
<evidence type="ECO:0000313" key="19">
    <source>
        <dbReference type="EMBL" id="SEH06108.1"/>
    </source>
</evidence>
<evidence type="ECO:0000256" key="9">
    <source>
        <dbReference type="ARBA" id="ARBA00022840"/>
    </source>
</evidence>
<dbReference type="NCBIfam" id="TIGR00229">
    <property type="entry name" value="sensory_box"/>
    <property type="match status" value="1"/>
</dbReference>
<dbReference type="GO" id="GO:0000155">
    <property type="term" value="F:phosphorelay sensor kinase activity"/>
    <property type="evidence" value="ECO:0007669"/>
    <property type="project" value="InterPro"/>
</dbReference>
<evidence type="ECO:0000259" key="16">
    <source>
        <dbReference type="PROSITE" id="PS50109"/>
    </source>
</evidence>
<dbReference type="GO" id="GO:0005524">
    <property type="term" value="F:ATP binding"/>
    <property type="evidence" value="ECO:0007669"/>
    <property type="project" value="UniProtKB-KW"/>
</dbReference>
<protein>
    <recommendedName>
        <fullName evidence="3">histidine kinase</fullName>
        <ecNumber evidence="3">2.7.13.3</ecNumber>
    </recommendedName>
</protein>
<dbReference type="Gene3D" id="3.30.450.20">
    <property type="entry name" value="PAS domain"/>
    <property type="match status" value="1"/>
</dbReference>
<dbReference type="SUPFAM" id="SSF55785">
    <property type="entry name" value="PYP-like sensor domain (PAS domain)"/>
    <property type="match status" value="1"/>
</dbReference>
<evidence type="ECO:0000256" key="8">
    <source>
        <dbReference type="ARBA" id="ARBA00022777"/>
    </source>
</evidence>
<reference evidence="19 20" key="1">
    <citation type="submission" date="2016-10" db="EMBL/GenBank/DDBJ databases">
        <authorList>
            <person name="de Groot N.N."/>
        </authorList>
    </citation>
    <scope>NUCLEOTIDE SEQUENCE [LARGE SCALE GENOMIC DNA]</scope>
    <source>
        <strain evidence="19">MBHS1</strain>
    </source>
</reference>
<dbReference type="Pfam" id="PF00072">
    <property type="entry name" value="Response_reg"/>
    <property type="match status" value="1"/>
</dbReference>
<dbReference type="Pfam" id="PF00512">
    <property type="entry name" value="HisKA"/>
    <property type="match status" value="1"/>
</dbReference>
<keyword evidence="4 13" id="KW-0597">Phosphoprotein</keyword>
<dbReference type="InterPro" id="IPR004358">
    <property type="entry name" value="Sig_transdc_His_kin-like_C"/>
</dbReference>
<evidence type="ECO:0000256" key="15">
    <source>
        <dbReference type="SAM" id="MobiDB-lite"/>
    </source>
</evidence>
<evidence type="ECO:0000259" key="17">
    <source>
        <dbReference type="PROSITE" id="PS50110"/>
    </source>
</evidence>
<dbReference type="SUPFAM" id="SSF52172">
    <property type="entry name" value="CheY-like"/>
    <property type="match status" value="1"/>
</dbReference>
<feature type="coiled-coil region" evidence="14">
    <location>
        <begin position="212"/>
        <end position="239"/>
    </location>
</feature>
<dbReference type="FunFam" id="1.10.287.130:FF:000004">
    <property type="entry name" value="Ethylene receptor 1"/>
    <property type="match status" value="1"/>
</dbReference>
<keyword evidence="10" id="KW-1133">Transmembrane helix</keyword>
<dbReference type="InterPro" id="IPR003594">
    <property type="entry name" value="HATPase_dom"/>
</dbReference>
<accession>A0A1H6F7J4</accession>
<dbReference type="InterPro" id="IPR036890">
    <property type="entry name" value="HATPase_C_sf"/>
</dbReference>
<dbReference type="InterPro" id="IPR001789">
    <property type="entry name" value="Sig_transdc_resp-reg_receiver"/>
</dbReference>
<evidence type="ECO:0000256" key="14">
    <source>
        <dbReference type="SAM" id="Coils"/>
    </source>
</evidence>
<dbReference type="Gene3D" id="1.10.287.130">
    <property type="match status" value="1"/>
</dbReference>
<dbReference type="GO" id="GO:0006355">
    <property type="term" value="P:regulation of DNA-templated transcription"/>
    <property type="evidence" value="ECO:0007669"/>
    <property type="project" value="InterPro"/>
</dbReference>
<feature type="domain" description="PAC" evidence="18">
    <location>
        <begin position="151"/>
        <end position="203"/>
    </location>
</feature>
<dbReference type="EMBL" id="FMSV02000430">
    <property type="protein sequence ID" value="SEH06108.1"/>
    <property type="molecule type" value="Genomic_DNA"/>
</dbReference>
<evidence type="ECO:0000256" key="11">
    <source>
        <dbReference type="ARBA" id="ARBA00023012"/>
    </source>
</evidence>
<dbReference type="SMART" id="SM00388">
    <property type="entry name" value="HisKA"/>
    <property type="match status" value="1"/>
</dbReference>
<feature type="coiled-coil region" evidence="14">
    <location>
        <begin position="47"/>
        <end position="81"/>
    </location>
</feature>
<dbReference type="Pfam" id="PF02518">
    <property type="entry name" value="HATPase_c"/>
    <property type="match status" value="1"/>
</dbReference>
<dbReference type="RefSeq" id="WP_103919936.1">
    <property type="nucleotide sequence ID" value="NZ_FMSV02000430.1"/>
</dbReference>
<keyword evidence="6" id="KW-0812">Transmembrane</keyword>
<dbReference type="InterPro" id="IPR035965">
    <property type="entry name" value="PAS-like_dom_sf"/>
</dbReference>
<dbReference type="InterPro" id="IPR011006">
    <property type="entry name" value="CheY-like_superfamily"/>
</dbReference>
<dbReference type="PANTHER" id="PTHR45339">
    <property type="entry name" value="HYBRID SIGNAL TRANSDUCTION HISTIDINE KINASE J"/>
    <property type="match status" value="1"/>
</dbReference>
<dbReference type="SMART" id="SM00387">
    <property type="entry name" value="HATPase_c"/>
    <property type="match status" value="1"/>
</dbReference>
<evidence type="ECO:0000256" key="1">
    <source>
        <dbReference type="ARBA" id="ARBA00000085"/>
    </source>
</evidence>
<keyword evidence="12" id="KW-0472">Membrane</keyword>
<keyword evidence="20" id="KW-1185">Reference proteome</keyword>
<dbReference type="FunFam" id="3.30.565.10:FF:000010">
    <property type="entry name" value="Sensor histidine kinase RcsC"/>
    <property type="match status" value="1"/>
</dbReference>
<dbReference type="AlphaFoldDB" id="A0A1H6F7J4"/>
<feature type="domain" description="Response regulatory" evidence="17">
    <location>
        <begin position="497"/>
        <end position="613"/>
    </location>
</feature>
<evidence type="ECO:0000256" key="7">
    <source>
        <dbReference type="ARBA" id="ARBA00022741"/>
    </source>
</evidence>
<dbReference type="Proteomes" id="UP000236724">
    <property type="component" value="Unassembled WGS sequence"/>
</dbReference>
<evidence type="ECO:0000256" key="13">
    <source>
        <dbReference type="PROSITE-ProRule" id="PRU00169"/>
    </source>
</evidence>
<evidence type="ECO:0000256" key="3">
    <source>
        <dbReference type="ARBA" id="ARBA00012438"/>
    </source>
</evidence>
<dbReference type="PROSITE" id="PS50109">
    <property type="entry name" value="HIS_KIN"/>
    <property type="match status" value="1"/>
</dbReference>
<dbReference type="Pfam" id="PF00989">
    <property type="entry name" value="PAS"/>
    <property type="match status" value="1"/>
</dbReference>
<sequence length="708" mass="79276">MKSRDKPLTQASTPTEQKQLRQRAEAIVRDKFAHQEGNSAVLSPQEAQQTLHELQVHQIELEMQNEELRRAQLELDISRARYYHLYEFAPVGYCSLSETGVILESNLTAATLLGVSRSALLNQPLSCFIFKEDQDIYYHHRKLLINSGEPQACELRMLVSGGTTIWVWLKTAATRDSDDAPLAHRIVINDISARKQAEEALYLAHHELELRVAKRTAQLASSNQELEQAKEAAEASNLAKSTFLANMSHELRTPLNAILGFSQLMAEASTTTLEQQENLNIINRAGEHLLAMINNVLELSKIEAGKIQLHLDYLDVMQLLRDINEMFRLRAQAKGLTLSLELDDNIPPYIKTDAGKLRQILANLLDNAIKFTTTGDIYLRAHRLPSSPEAAEVLLQIEVEDTGSGIPQAHLEDIFQPFIQSTSNTPEQKGTGLGLAISHEFAELLGGGIEVKSVLDKGVCFTVQIAGEIPYKQPESPEQADEFRQVCGLQAEQPSWRVLVVDDDSDNCALLKKMLARVGFEVKVAIDGAQAVEMFQSWQPHFIWLDIQMPVMDGLTAVAKIRAQPDGNKVKVIGVSAHVFHEERARVLEAGCDDVLNKPFHISEVFKLMAKHLGVSYIYTHDTKSLSSAPMSVLCIDDLQKLPQNLVNSLLRSTLLLDEQEVKNIIRQIQVENPKIANRIDVLVKKFNYDFISGLCEQVLRLKSIKEN</sequence>
<feature type="domain" description="Histidine kinase" evidence="16">
    <location>
        <begin position="246"/>
        <end position="469"/>
    </location>
</feature>
<dbReference type="InterPro" id="IPR036097">
    <property type="entry name" value="HisK_dim/P_sf"/>
</dbReference>
<keyword evidence="11" id="KW-0902">Two-component regulatory system</keyword>
<dbReference type="CDD" id="cd17546">
    <property type="entry name" value="REC_hyHK_CKI1_RcsC-like"/>
    <property type="match status" value="1"/>
</dbReference>
<keyword evidence="8 19" id="KW-0418">Kinase</keyword>
<evidence type="ECO:0000256" key="6">
    <source>
        <dbReference type="ARBA" id="ARBA00022692"/>
    </source>
</evidence>
<dbReference type="EC" id="2.7.13.3" evidence="3"/>
<dbReference type="PROSITE" id="PS50113">
    <property type="entry name" value="PAC"/>
    <property type="match status" value="1"/>
</dbReference>
<evidence type="ECO:0000256" key="10">
    <source>
        <dbReference type="ARBA" id="ARBA00022989"/>
    </source>
</evidence>
<evidence type="ECO:0000313" key="20">
    <source>
        <dbReference type="Proteomes" id="UP000236724"/>
    </source>
</evidence>
<dbReference type="InterPro" id="IPR013767">
    <property type="entry name" value="PAS_fold"/>
</dbReference>
<evidence type="ECO:0000256" key="2">
    <source>
        <dbReference type="ARBA" id="ARBA00004370"/>
    </source>
</evidence>
<dbReference type="SUPFAM" id="SSF47384">
    <property type="entry name" value="Homodimeric domain of signal transducing histidine kinase"/>
    <property type="match status" value="1"/>
</dbReference>
<dbReference type="InterPro" id="IPR003661">
    <property type="entry name" value="HisK_dim/P_dom"/>
</dbReference>
<gene>
    <name evidence="19" type="primary">luxQ_12</name>
    <name evidence="19" type="ORF">MBHS_01963</name>
</gene>
<dbReference type="CDD" id="cd16922">
    <property type="entry name" value="HATPase_EvgS-ArcB-TorS-like"/>
    <property type="match status" value="1"/>
</dbReference>
<feature type="region of interest" description="Disordered" evidence="15">
    <location>
        <begin position="1"/>
        <end position="21"/>
    </location>
</feature>
<proteinExistence type="predicted"/>
<keyword evidence="14" id="KW-0175">Coiled coil</keyword>
<evidence type="ECO:0000256" key="5">
    <source>
        <dbReference type="ARBA" id="ARBA00022679"/>
    </source>
</evidence>
<evidence type="ECO:0000256" key="4">
    <source>
        <dbReference type="ARBA" id="ARBA00022553"/>
    </source>
</evidence>
<dbReference type="PANTHER" id="PTHR45339:SF1">
    <property type="entry name" value="HYBRID SIGNAL TRANSDUCTION HISTIDINE KINASE J"/>
    <property type="match status" value="1"/>
</dbReference>
<name>A0A1H6F7J4_9GAMM</name>
<keyword evidence="9" id="KW-0067">ATP-binding</keyword>
<organism evidence="19 20">
    <name type="scientific">Candidatus Venteria ishoeyi</name>
    <dbReference type="NCBI Taxonomy" id="1899563"/>
    <lineage>
        <taxon>Bacteria</taxon>
        <taxon>Pseudomonadati</taxon>
        <taxon>Pseudomonadota</taxon>
        <taxon>Gammaproteobacteria</taxon>
        <taxon>Thiotrichales</taxon>
        <taxon>Thiotrichaceae</taxon>
        <taxon>Venteria</taxon>
    </lineage>
</organism>
<comment type="subcellular location">
    <subcellularLocation>
        <location evidence="2">Membrane</location>
    </subcellularLocation>
</comment>
<dbReference type="CDD" id="cd00130">
    <property type="entry name" value="PAS"/>
    <property type="match status" value="1"/>
</dbReference>
<feature type="modified residue" description="4-aspartylphosphate" evidence="13">
    <location>
        <position position="546"/>
    </location>
</feature>
<dbReference type="GO" id="GO:0016020">
    <property type="term" value="C:membrane"/>
    <property type="evidence" value="ECO:0007669"/>
    <property type="project" value="UniProtKB-SubCell"/>
</dbReference>
<comment type="catalytic activity">
    <reaction evidence="1">
        <text>ATP + protein L-histidine = ADP + protein N-phospho-L-histidine.</text>
        <dbReference type="EC" id="2.7.13.3"/>
    </reaction>
</comment>
<dbReference type="SMART" id="SM00448">
    <property type="entry name" value="REC"/>
    <property type="match status" value="1"/>
</dbReference>
<dbReference type="SUPFAM" id="SSF55874">
    <property type="entry name" value="ATPase domain of HSP90 chaperone/DNA topoisomerase II/histidine kinase"/>
    <property type="match status" value="1"/>
</dbReference>
<dbReference type="CDD" id="cd00082">
    <property type="entry name" value="HisKA"/>
    <property type="match status" value="1"/>
</dbReference>
<dbReference type="Gene3D" id="3.40.50.2300">
    <property type="match status" value="1"/>
</dbReference>
<dbReference type="InterPro" id="IPR005467">
    <property type="entry name" value="His_kinase_dom"/>
</dbReference>
<dbReference type="Gene3D" id="3.30.565.10">
    <property type="entry name" value="Histidine kinase-like ATPase, C-terminal domain"/>
    <property type="match status" value="1"/>
</dbReference>
<evidence type="ECO:0000259" key="18">
    <source>
        <dbReference type="PROSITE" id="PS50113"/>
    </source>
</evidence>
<keyword evidence="5 19" id="KW-0808">Transferase</keyword>
<dbReference type="InterPro" id="IPR000700">
    <property type="entry name" value="PAS-assoc_C"/>
</dbReference>
<dbReference type="PRINTS" id="PR00344">
    <property type="entry name" value="BCTRLSENSOR"/>
</dbReference>
<keyword evidence="7" id="KW-0547">Nucleotide-binding</keyword>
<dbReference type="PROSITE" id="PS50110">
    <property type="entry name" value="RESPONSE_REGULATORY"/>
    <property type="match status" value="1"/>
</dbReference>